<evidence type="ECO:0000313" key="2">
    <source>
        <dbReference type="Proteomes" id="UP001162483"/>
    </source>
</evidence>
<comment type="caution">
    <text evidence="1">The sequence shown here is derived from an EMBL/GenBank/DDBJ whole genome shotgun (WGS) entry which is preliminary data.</text>
</comment>
<keyword evidence="2" id="KW-1185">Reference proteome</keyword>
<dbReference type="EMBL" id="CATNWA010014422">
    <property type="protein sequence ID" value="CAI9571658.1"/>
    <property type="molecule type" value="Genomic_DNA"/>
</dbReference>
<name>A0ABN9DGF7_9NEOB</name>
<proteinExistence type="predicted"/>
<evidence type="ECO:0000313" key="1">
    <source>
        <dbReference type="EMBL" id="CAI9571658.1"/>
    </source>
</evidence>
<protein>
    <submittedName>
        <fullName evidence="1">Uncharacterized protein</fullName>
    </submittedName>
</protein>
<accession>A0ABN9DGF7</accession>
<organism evidence="1 2">
    <name type="scientific">Staurois parvus</name>
    <dbReference type="NCBI Taxonomy" id="386267"/>
    <lineage>
        <taxon>Eukaryota</taxon>
        <taxon>Metazoa</taxon>
        <taxon>Chordata</taxon>
        <taxon>Craniata</taxon>
        <taxon>Vertebrata</taxon>
        <taxon>Euteleostomi</taxon>
        <taxon>Amphibia</taxon>
        <taxon>Batrachia</taxon>
        <taxon>Anura</taxon>
        <taxon>Neobatrachia</taxon>
        <taxon>Ranoidea</taxon>
        <taxon>Ranidae</taxon>
        <taxon>Staurois</taxon>
    </lineage>
</organism>
<sequence length="51" mass="6088">MHTKHFPCIQMDPVHQHSQFQVSCERKNGRTCRIMLMMGSTVIHSEYNQKR</sequence>
<dbReference type="Proteomes" id="UP001162483">
    <property type="component" value="Unassembled WGS sequence"/>
</dbReference>
<gene>
    <name evidence="1" type="ORF">SPARVUS_LOCUS7278713</name>
</gene>
<reference evidence="1" key="1">
    <citation type="submission" date="2023-05" db="EMBL/GenBank/DDBJ databases">
        <authorList>
            <person name="Stuckert A."/>
        </authorList>
    </citation>
    <scope>NUCLEOTIDE SEQUENCE</scope>
</reference>